<organism evidence="1 2">
    <name type="scientific">Bartonella birtlesii LL-WM9</name>
    <dbReference type="NCBI Taxonomy" id="1094552"/>
    <lineage>
        <taxon>Bacteria</taxon>
        <taxon>Pseudomonadati</taxon>
        <taxon>Pseudomonadota</taxon>
        <taxon>Alphaproteobacteria</taxon>
        <taxon>Hyphomicrobiales</taxon>
        <taxon>Bartonellaceae</taxon>
        <taxon>Bartonella</taxon>
    </lineage>
</organism>
<dbReference type="HOGENOM" id="CLU_2785485_0_0_5"/>
<sequence>MGILSSERTPCKYSYSDIYLCYTALYGNINFTALKEQNTTTYPDFVRTYSQLSFTQKDMQDAGKNTID</sequence>
<dbReference type="AlphaFoldDB" id="J1IUN1"/>
<gene>
    <name evidence="1" type="ORF">ME7_01236</name>
</gene>
<name>J1IUN1_9HYPH</name>
<evidence type="ECO:0000313" key="2">
    <source>
        <dbReference type="Proteomes" id="UP000008748"/>
    </source>
</evidence>
<protein>
    <submittedName>
        <fullName evidence="1">Uncharacterized protein</fullName>
    </submittedName>
</protein>
<dbReference type="Proteomes" id="UP000008748">
    <property type="component" value="Unassembled WGS sequence"/>
</dbReference>
<evidence type="ECO:0000313" key="1">
    <source>
        <dbReference type="EMBL" id="EJF74865.1"/>
    </source>
</evidence>
<proteinExistence type="predicted"/>
<comment type="caution">
    <text evidence="1">The sequence shown here is derived from an EMBL/GenBank/DDBJ whole genome shotgun (WGS) entry which is preliminary data.</text>
</comment>
<reference evidence="1 2" key="1">
    <citation type="submission" date="2012-03" db="EMBL/GenBank/DDBJ databases">
        <title>The Genome Sequence of Bartonella birtlesii LL-WM9.</title>
        <authorList>
            <consortium name="The Broad Institute Genome Sequencing Platform"/>
            <consortium name="The Broad Institute Genome Sequencing Center for Infectious Disease"/>
            <person name="Feldgarden M."/>
            <person name="Kirby J."/>
            <person name="Kosoy M."/>
            <person name="Birtles R."/>
            <person name="Probert W.S."/>
            <person name="Chiaraviglio L."/>
            <person name="Young S.K."/>
            <person name="Zeng Q."/>
            <person name="Gargeya S."/>
            <person name="Fitzgerald M."/>
            <person name="Haas B."/>
            <person name="Abouelleil A."/>
            <person name="Alvarado L."/>
            <person name="Arachchi H.M."/>
            <person name="Berlin A."/>
            <person name="Chapman S.B."/>
            <person name="Gearin G."/>
            <person name="Goldberg J."/>
            <person name="Griggs A."/>
            <person name="Gujja S."/>
            <person name="Hansen M."/>
            <person name="Heiman D."/>
            <person name="Howarth C."/>
            <person name="Larimer J."/>
            <person name="Lui A."/>
            <person name="MacDonald P.J.P."/>
            <person name="McCowen C."/>
            <person name="Montmayeur A."/>
            <person name="Murphy C."/>
            <person name="Neiman D."/>
            <person name="Pearson M."/>
            <person name="Priest M."/>
            <person name="Roberts A."/>
            <person name="Saif S."/>
            <person name="Shea T."/>
            <person name="Sisk P."/>
            <person name="Stolte C."/>
            <person name="Sykes S."/>
            <person name="Wortman J."/>
            <person name="Nusbaum C."/>
            <person name="Birren B."/>
        </authorList>
    </citation>
    <scope>NUCLEOTIDE SEQUENCE [LARGE SCALE GENOMIC DNA]</scope>
    <source>
        <strain evidence="1 2">LL-WM9</strain>
    </source>
</reference>
<keyword evidence="2" id="KW-1185">Reference proteome</keyword>
<dbReference type="EMBL" id="AIMC01000032">
    <property type="protein sequence ID" value="EJF74865.1"/>
    <property type="molecule type" value="Genomic_DNA"/>
</dbReference>
<accession>J1IUN1</accession>
<dbReference type="PATRIC" id="fig|1094552.3.peg.1384"/>